<reference evidence="2 3" key="1">
    <citation type="submission" date="2024-07" db="EMBL/GenBank/DDBJ databases">
        <title>Section-level genome sequencing and comparative genomics of Aspergillus sections Usti and Cavernicolus.</title>
        <authorList>
            <consortium name="Lawrence Berkeley National Laboratory"/>
            <person name="Nybo J.L."/>
            <person name="Vesth T.C."/>
            <person name="Theobald S."/>
            <person name="Frisvad J.C."/>
            <person name="Larsen T.O."/>
            <person name="Kjaerboelling I."/>
            <person name="Rothschild-Mancinelli K."/>
            <person name="Lyhne E.K."/>
            <person name="Kogle M.E."/>
            <person name="Barry K."/>
            <person name="Clum A."/>
            <person name="Na H."/>
            <person name="Ledsgaard L."/>
            <person name="Lin J."/>
            <person name="Lipzen A."/>
            <person name="Kuo A."/>
            <person name="Riley R."/>
            <person name="Mondo S."/>
            <person name="Labutti K."/>
            <person name="Haridas S."/>
            <person name="Pangalinan J."/>
            <person name="Salamov A.A."/>
            <person name="Simmons B.A."/>
            <person name="Magnuson J.K."/>
            <person name="Chen J."/>
            <person name="Drula E."/>
            <person name="Henrissat B."/>
            <person name="Wiebenga A."/>
            <person name="Lubbers R.J."/>
            <person name="Gomes A.C."/>
            <person name="Makela M.R."/>
            <person name="Stajich J."/>
            <person name="Grigoriev I.V."/>
            <person name="Mortensen U.H."/>
            <person name="De Vries R.P."/>
            <person name="Baker S.E."/>
            <person name="Andersen M.R."/>
        </authorList>
    </citation>
    <scope>NUCLEOTIDE SEQUENCE [LARGE SCALE GENOMIC DNA]</scope>
    <source>
        <strain evidence="2 3">CBS 123904</strain>
    </source>
</reference>
<protein>
    <recommendedName>
        <fullName evidence="4">Secreted protein</fullName>
    </recommendedName>
</protein>
<name>A0ABR4IVV5_9EURO</name>
<accession>A0ABR4IVV5</accession>
<proteinExistence type="predicted"/>
<dbReference type="Proteomes" id="UP001610446">
    <property type="component" value="Unassembled WGS sequence"/>
</dbReference>
<feature type="chain" id="PRO_5047090544" description="Secreted protein" evidence="1">
    <location>
        <begin position="17"/>
        <end position="82"/>
    </location>
</feature>
<keyword evidence="1" id="KW-0732">Signal</keyword>
<evidence type="ECO:0008006" key="4">
    <source>
        <dbReference type="Google" id="ProtNLM"/>
    </source>
</evidence>
<evidence type="ECO:0000256" key="1">
    <source>
        <dbReference type="SAM" id="SignalP"/>
    </source>
</evidence>
<gene>
    <name evidence="2" type="ORF">BJY01DRAFT_226370</name>
</gene>
<evidence type="ECO:0000313" key="2">
    <source>
        <dbReference type="EMBL" id="KAL2831891.1"/>
    </source>
</evidence>
<comment type="caution">
    <text evidence="2">The sequence shown here is derived from an EMBL/GenBank/DDBJ whole genome shotgun (WGS) entry which is preliminary data.</text>
</comment>
<evidence type="ECO:0000313" key="3">
    <source>
        <dbReference type="Proteomes" id="UP001610446"/>
    </source>
</evidence>
<organism evidence="2 3">
    <name type="scientific">Aspergillus pseudoustus</name>
    <dbReference type="NCBI Taxonomy" id="1810923"/>
    <lineage>
        <taxon>Eukaryota</taxon>
        <taxon>Fungi</taxon>
        <taxon>Dikarya</taxon>
        <taxon>Ascomycota</taxon>
        <taxon>Pezizomycotina</taxon>
        <taxon>Eurotiomycetes</taxon>
        <taxon>Eurotiomycetidae</taxon>
        <taxon>Eurotiales</taxon>
        <taxon>Aspergillaceae</taxon>
        <taxon>Aspergillus</taxon>
        <taxon>Aspergillus subgen. Nidulantes</taxon>
    </lineage>
</organism>
<feature type="signal peptide" evidence="1">
    <location>
        <begin position="1"/>
        <end position="16"/>
    </location>
</feature>
<dbReference type="EMBL" id="JBFXLU010000274">
    <property type="protein sequence ID" value="KAL2831891.1"/>
    <property type="molecule type" value="Genomic_DNA"/>
</dbReference>
<keyword evidence="3" id="KW-1185">Reference proteome</keyword>
<sequence>MAAVCWVLSLASSKAARRRCWCWMTILSCPSSLNWMNMPLWTMSPPSNSSGAHPTLDGTDLINSDAYVTQCLEQTPTDLINY</sequence>